<accession>A0A1I5NMH7</accession>
<proteinExistence type="predicted"/>
<evidence type="ECO:0000313" key="2">
    <source>
        <dbReference type="Proteomes" id="UP000182692"/>
    </source>
</evidence>
<gene>
    <name evidence="1" type="ORF">SAMN03084138_01634</name>
</gene>
<protein>
    <submittedName>
        <fullName evidence="1">Uncharacterized protein</fullName>
    </submittedName>
</protein>
<dbReference type="STRING" id="1121869.SAMN03084138_01634"/>
<sequence>MSMLDRARKTAAKTDRTLSEKEANVLFDTQLDLAKLSPEITEHALYPALIAAIREASSNNRNVALLTSRVEALKEEGSALVSKVLDALR</sequence>
<dbReference type="EMBL" id="FOWR01000010">
    <property type="protein sequence ID" value="SFP22421.1"/>
    <property type="molecule type" value="Genomic_DNA"/>
</dbReference>
<organism evidence="1 2">
    <name type="scientific">Enterovibrio norvegicus DSM 15893</name>
    <dbReference type="NCBI Taxonomy" id="1121869"/>
    <lineage>
        <taxon>Bacteria</taxon>
        <taxon>Pseudomonadati</taxon>
        <taxon>Pseudomonadota</taxon>
        <taxon>Gammaproteobacteria</taxon>
        <taxon>Vibrionales</taxon>
        <taxon>Vibrionaceae</taxon>
        <taxon>Enterovibrio</taxon>
    </lineage>
</organism>
<dbReference type="GeneID" id="35871794"/>
<dbReference type="RefSeq" id="WP_017010187.1">
    <property type="nucleotide sequence ID" value="NZ_FOWR01000010.1"/>
</dbReference>
<dbReference type="Proteomes" id="UP000182692">
    <property type="component" value="Unassembled WGS sequence"/>
</dbReference>
<dbReference type="AlphaFoldDB" id="A0A1I5NMH7"/>
<evidence type="ECO:0000313" key="1">
    <source>
        <dbReference type="EMBL" id="SFP22421.1"/>
    </source>
</evidence>
<name>A0A1I5NMH7_9GAMM</name>
<dbReference type="OrthoDB" id="5905337at2"/>
<reference evidence="1 2" key="1">
    <citation type="submission" date="2016-10" db="EMBL/GenBank/DDBJ databases">
        <authorList>
            <person name="de Groot N.N."/>
        </authorList>
    </citation>
    <scope>NUCLEOTIDE SEQUENCE [LARGE SCALE GENOMIC DNA]</scope>
    <source>
        <strain evidence="1 2">DSM 15893</strain>
    </source>
</reference>